<evidence type="ECO:0000313" key="2">
    <source>
        <dbReference type="EMBL" id="ABV38155.1"/>
    </source>
</evidence>
<dbReference type="HOGENOM" id="CLU_1814496_0_0_6"/>
<dbReference type="OrthoDB" id="6266964at2"/>
<dbReference type="eggNOG" id="ENOG5031IFA">
    <property type="taxonomic scope" value="Bacteria"/>
</dbReference>
<evidence type="ECO:0000313" key="3">
    <source>
        <dbReference type="Proteomes" id="UP000002015"/>
    </source>
</evidence>
<organism evidence="2 3">
    <name type="scientific">Shewanella sediminis (strain HAW-EB3)</name>
    <dbReference type="NCBI Taxonomy" id="425104"/>
    <lineage>
        <taxon>Bacteria</taxon>
        <taxon>Pseudomonadati</taxon>
        <taxon>Pseudomonadota</taxon>
        <taxon>Gammaproteobacteria</taxon>
        <taxon>Alteromonadales</taxon>
        <taxon>Shewanellaceae</taxon>
        <taxon>Shewanella</taxon>
    </lineage>
</organism>
<feature type="transmembrane region" description="Helical" evidence="1">
    <location>
        <begin position="114"/>
        <end position="135"/>
    </location>
</feature>
<name>A8FZ82_SHESH</name>
<keyword evidence="3" id="KW-1185">Reference proteome</keyword>
<dbReference type="Proteomes" id="UP000002015">
    <property type="component" value="Chromosome"/>
</dbReference>
<evidence type="ECO:0000256" key="1">
    <source>
        <dbReference type="SAM" id="Phobius"/>
    </source>
</evidence>
<sequence>MVTILTLFCLAQNSGLFNLALNLERAQGATAGPLSVLYSAAFKVSAIKPGAIEGGNEFNSGLSQGPLSDVALSGAAISGTNASEASSSQAESFEFKRCELSEKSMRLCLEDNSAIALLVLLFLLPLSPSFVRVLNRVPKKVSFVRYRRLHLTLCRFQE</sequence>
<reference evidence="2 3" key="1">
    <citation type="submission" date="2007-08" db="EMBL/GenBank/DDBJ databases">
        <title>Complete sequence of Shewanella sediminis HAW-EB3.</title>
        <authorList>
            <consortium name="US DOE Joint Genome Institute"/>
            <person name="Copeland A."/>
            <person name="Lucas S."/>
            <person name="Lapidus A."/>
            <person name="Barry K."/>
            <person name="Glavina del Rio T."/>
            <person name="Dalin E."/>
            <person name="Tice H."/>
            <person name="Pitluck S."/>
            <person name="Chertkov O."/>
            <person name="Brettin T."/>
            <person name="Bruce D."/>
            <person name="Detter J.C."/>
            <person name="Han C."/>
            <person name="Schmutz J."/>
            <person name="Larimer F."/>
            <person name="Land M."/>
            <person name="Hauser L."/>
            <person name="Kyrpides N."/>
            <person name="Kim E."/>
            <person name="Zhao J.-S."/>
            <person name="Richardson P."/>
        </authorList>
    </citation>
    <scope>NUCLEOTIDE SEQUENCE [LARGE SCALE GENOMIC DNA]</scope>
    <source>
        <strain evidence="2 3">HAW-EB3</strain>
    </source>
</reference>
<proteinExistence type="predicted"/>
<dbReference type="KEGG" id="sse:Ssed_3551"/>
<protein>
    <submittedName>
        <fullName evidence="2">Uncharacterized protein</fullName>
    </submittedName>
</protein>
<dbReference type="AlphaFoldDB" id="A8FZ82"/>
<accession>A8FZ82</accession>
<gene>
    <name evidence="2" type="ordered locus">Ssed_3551</name>
</gene>
<dbReference type="EMBL" id="CP000821">
    <property type="protein sequence ID" value="ABV38155.1"/>
    <property type="molecule type" value="Genomic_DNA"/>
</dbReference>
<keyword evidence="1" id="KW-1133">Transmembrane helix</keyword>
<keyword evidence="1" id="KW-0472">Membrane</keyword>
<keyword evidence="1" id="KW-0812">Transmembrane</keyword>
<dbReference type="RefSeq" id="WP_012143885.1">
    <property type="nucleotide sequence ID" value="NC_009831.1"/>
</dbReference>